<keyword evidence="3" id="KW-1185">Reference proteome</keyword>
<sequence length="1101" mass="116224">MSFSDNFIKRPVLTTVCSILIVLVGLIAIPTLSIENLPNIAPPLIQVTSNYGGANSLVTEQAVTNPIEQQINGVPGANYISSTSNMSGTSTIQVFFNEGTDINIDQVNVQNRVSLAMPQLPQQVQATGVSVMQSTPSILLAYQVTSTEGQFDASYLNGLIYQNLYFQLERVPGVATVNLLGGSNPAFWLFVDANKLSANNLTADQVVNAVASQNSVAIGGLVGGPPAAGNQKFAYPILVENNGNLVSVEELNNLIVGRTSTGNLLRLKDVGEATYGTNTFAQQAVSIEGHPSITVAVFQTPESNALDVSNQVVQVMNQFTQGVPPGVKVFEIYNIGQFIESAVEGVVDALGLAIVLVLMILFLFLQDWRATVVPSLAIPISLVGTFAFVKIFGFSINQLTLLGLVLATGLVVDDAIVVIEAVEKNLEKGMRPRQAAMACMGELFGALVATALVLMAVFVPVAFYPGGIGIIYRQFALTIAFSIAISAFNALTFSPMLSALLLRSQKSAPPGRVVGIIGGVVVGLAFGRFSAASFGSITYVIGVVGGVLAGANLVWIFNRFNAFFTRLERGYAALVEALIGWRRWILVGLGAGIALTLFAFTALPSAFIPEEDQGYGLGIFQLQNGASLSQTQGTALEVAKVLNAEEEIIAGSVVSGYGFNGASPDQGVFFFGFKPLEERSRADQKAPAIVSRLNAKLSQISSGMAVAAQPPAIPGFSAQGGFYFQFNDLSNGAFTFNQLDDQAKQLIQAGTASGGFSTLYTQFIPSAPAFGLKIDRSIVGALNIDFQQAMQTIAVLAGSNYSGLTYESGQVRNIYVQAAAENRKSLEDVLSFYVRSRDDKLVQVSEFATAELTSAPPVISHFNLYRTILIQGAEAVGKSSGQALTLIQDLFRAQDFNNIGYAFTGLAALQLSAGNASVLVFGLGILVVYLVLSAQYESYVTPVIILMTVPLAMLGALVFLALRSIDLNIYAQVGLVTLIGLAAKNGILIVEVAEQHMKEGMTAAEAAIASAESRLRPILMTAIAALAGFLPLVVATTAGANSQQSLGTVIFGGLLVATVLSLGVVPPFYVVVKALEARWFGESDPEEADLAPAGDQPSGSM</sequence>
<feature type="transmembrane region" description="Helical" evidence="1">
    <location>
        <begin position="475"/>
        <end position="501"/>
    </location>
</feature>
<reference evidence="2 3" key="1">
    <citation type="submission" date="2018-02" db="EMBL/GenBank/DDBJ databases">
        <authorList>
            <person name="Moore K."/>
            <person name="Momper L."/>
        </authorList>
    </citation>
    <scope>NUCLEOTIDE SEQUENCE [LARGE SCALE GENOMIC DNA]</scope>
    <source>
        <strain evidence="2 3">CCALA 015</strain>
    </source>
</reference>
<organism evidence="2 3">
    <name type="scientific">Aphanothece cf. minutissima CCALA 015</name>
    <dbReference type="NCBI Taxonomy" id="2107695"/>
    <lineage>
        <taxon>Bacteria</taxon>
        <taxon>Bacillati</taxon>
        <taxon>Cyanobacteriota</taxon>
        <taxon>Cyanophyceae</taxon>
        <taxon>Oscillatoriophycideae</taxon>
        <taxon>Chroococcales</taxon>
        <taxon>Aphanothecaceae</taxon>
        <taxon>Aphanothece</taxon>
    </lineage>
</organism>
<dbReference type="RefSeq" id="WP_106222973.1">
    <property type="nucleotide sequence ID" value="NZ_PVWP01000014.1"/>
</dbReference>
<feature type="transmembrane region" description="Helical" evidence="1">
    <location>
        <begin position="537"/>
        <end position="557"/>
    </location>
</feature>
<feature type="transmembrane region" description="Helical" evidence="1">
    <location>
        <begin position="584"/>
        <end position="603"/>
    </location>
</feature>
<dbReference type="EMBL" id="PVWP01000014">
    <property type="protein sequence ID" value="PSB35904.1"/>
    <property type="molecule type" value="Genomic_DNA"/>
</dbReference>
<keyword evidence="1" id="KW-0472">Membrane</keyword>
<evidence type="ECO:0000313" key="2">
    <source>
        <dbReference type="EMBL" id="PSB35904.1"/>
    </source>
</evidence>
<feature type="transmembrane region" description="Helical" evidence="1">
    <location>
        <begin position="969"/>
        <end position="990"/>
    </location>
</feature>
<feature type="transmembrane region" description="Helical" evidence="1">
    <location>
        <begin position="345"/>
        <end position="365"/>
    </location>
</feature>
<dbReference type="Proteomes" id="UP000238218">
    <property type="component" value="Unassembled WGS sequence"/>
</dbReference>
<feature type="transmembrane region" description="Helical" evidence="1">
    <location>
        <begin position="1046"/>
        <end position="1072"/>
    </location>
</feature>
<dbReference type="SUPFAM" id="SSF82714">
    <property type="entry name" value="Multidrug efflux transporter AcrB TolC docking domain, DN and DC subdomains"/>
    <property type="match status" value="2"/>
</dbReference>
<feature type="transmembrane region" description="Helical" evidence="1">
    <location>
        <begin position="443"/>
        <end position="463"/>
    </location>
</feature>
<accession>A0ABX5F3Q4</accession>
<feature type="transmembrane region" description="Helical" evidence="1">
    <location>
        <begin position="372"/>
        <end position="393"/>
    </location>
</feature>
<dbReference type="Gene3D" id="3.30.70.1430">
    <property type="entry name" value="Multidrug efflux transporter AcrB pore domain"/>
    <property type="match status" value="2"/>
</dbReference>
<dbReference type="Gene3D" id="3.30.70.1440">
    <property type="entry name" value="Multidrug efflux transporter AcrB pore domain"/>
    <property type="match status" value="1"/>
</dbReference>
<dbReference type="PANTHER" id="PTHR32063">
    <property type="match status" value="1"/>
</dbReference>
<protein>
    <submittedName>
        <fullName evidence="2">RND transporter</fullName>
    </submittedName>
</protein>
<gene>
    <name evidence="2" type="ORF">C7B81_15680</name>
</gene>
<feature type="transmembrane region" description="Helical" evidence="1">
    <location>
        <begin position="1018"/>
        <end position="1040"/>
    </location>
</feature>
<evidence type="ECO:0000256" key="1">
    <source>
        <dbReference type="SAM" id="Phobius"/>
    </source>
</evidence>
<evidence type="ECO:0000313" key="3">
    <source>
        <dbReference type="Proteomes" id="UP000238218"/>
    </source>
</evidence>
<dbReference type="PANTHER" id="PTHR32063:SF11">
    <property type="entry name" value="CATION OR DRUG EFFLUX SYSTEM PROTEIN"/>
    <property type="match status" value="1"/>
</dbReference>
<keyword evidence="1" id="KW-1133">Transmembrane helix</keyword>
<feature type="transmembrane region" description="Helical" evidence="1">
    <location>
        <begin position="513"/>
        <end position="531"/>
    </location>
</feature>
<dbReference type="PRINTS" id="PR00702">
    <property type="entry name" value="ACRIFLAVINRP"/>
</dbReference>
<dbReference type="InterPro" id="IPR027463">
    <property type="entry name" value="AcrB_DN_DC_subdom"/>
</dbReference>
<keyword evidence="1" id="KW-0812">Transmembrane</keyword>
<name>A0ABX5F3Q4_9CHRO</name>
<proteinExistence type="predicted"/>
<comment type="caution">
    <text evidence="2">The sequence shown here is derived from an EMBL/GenBank/DDBJ whole genome shotgun (WGS) entry which is preliminary data.</text>
</comment>
<feature type="transmembrane region" description="Helical" evidence="1">
    <location>
        <begin position="399"/>
        <end position="422"/>
    </location>
</feature>
<dbReference type="Gene3D" id="3.30.70.1320">
    <property type="entry name" value="Multidrug efflux transporter AcrB pore domain like"/>
    <property type="match status" value="1"/>
</dbReference>
<dbReference type="InterPro" id="IPR001036">
    <property type="entry name" value="Acrflvin-R"/>
</dbReference>
<feature type="transmembrane region" description="Helical" evidence="1">
    <location>
        <begin position="12"/>
        <end position="32"/>
    </location>
</feature>
<feature type="transmembrane region" description="Helical" evidence="1">
    <location>
        <begin position="913"/>
        <end position="932"/>
    </location>
</feature>
<dbReference type="SUPFAM" id="SSF82693">
    <property type="entry name" value="Multidrug efflux transporter AcrB pore domain, PN1, PN2, PC1 and PC2 subdomains"/>
    <property type="match status" value="4"/>
</dbReference>
<dbReference type="Gene3D" id="1.20.1640.10">
    <property type="entry name" value="Multidrug efflux transporter AcrB transmembrane domain"/>
    <property type="match status" value="2"/>
</dbReference>
<dbReference type="SUPFAM" id="SSF82866">
    <property type="entry name" value="Multidrug efflux transporter AcrB transmembrane domain"/>
    <property type="match status" value="2"/>
</dbReference>
<dbReference type="Pfam" id="PF00873">
    <property type="entry name" value="ACR_tran"/>
    <property type="match status" value="1"/>
</dbReference>
<dbReference type="Gene3D" id="3.30.2090.10">
    <property type="entry name" value="Multidrug efflux transporter AcrB TolC docking domain, DN and DC subdomains"/>
    <property type="match status" value="2"/>
</dbReference>
<feature type="transmembrane region" description="Helical" evidence="1">
    <location>
        <begin position="939"/>
        <end position="963"/>
    </location>
</feature>
<reference evidence="2 3" key="2">
    <citation type="submission" date="2018-03" db="EMBL/GenBank/DDBJ databases">
        <title>The ancient ancestry and fast evolution of plastids.</title>
        <authorList>
            <person name="Moore K.R."/>
            <person name="Magnabosco C."/>
            <person name="Momper L."/>
            <person name="Gold D.A."/>
            <person name="Bosak T."/>
            <person name="Fournier G.P."/>
        </authorList>
    </citation>
    <scope>NUCLEOTIDE SEQUENCE [LARGE SCALE GENOMIC DNA]</scope>
    <source>
        <strain evidence="2 3">CCALA 015</strain>
    </source>
</reference>